<dbReference type="AlphaFoldDB" id="A0A6A6W637"/>
<dbReference type="Proteomes" id="UP000799437">
    <property type="component" value="Unassembled WGS sequence"/>
</dbReference>
<sequence length="101" mass="10438">MELLHSLENRFSKPEPAAIQSPHTNTMSDKITDDTAAQGKPLFNAGGAIGKQFEADGVVGQLGEGIGGPLSSKGAIGKNFTKEGAIGGNVNKTLGEETEKK</sequence>
<dbReference type="GeneID" id="54482047"/>
<feature type="region of interest" description="Disordered" evidence="1">
    <location>
        <begin position="1"/>
        <end position="39"/>
    </location>
</feature>
<dbReference type="OrthoDB" id="5278621at2759"/>
<proteinExistence type="predicted"/>
<organism evidence="2 3">
    <name type="scientific">Pseudovirgaria hyperparasitica</name>
    <dbReference type="NCBI Taxonomy" id="470096"/>
    <lineage>
        <taxon>Eukaryota</taxon>
        <taxon>Fungi</taxon>
        <taxon>Dikarya</taxon>
        <taxon>Ascomycota</taxon>
        <taxon>Pezizomycotina</taxon>
        <taxon>Dothideomycetes</taxon>
        <taxon>Dothideomycetes incertae sedis</taxon>
        <taxon>Acrospermales</taxon>
        <taxon>Acrospermaceae</taxon>
        <taxon>Pseudovirgaria</taxon>
    </lineage>
</organism>
<dbReference type="RefSeq" id="XP_033600839.1">
    <property type="nucleotide sequence ID" value="XM_033740993.1"/>
</dbReference>
<evidence type="ECO:0000256" key="1">
    <source>
        <dbReference type="SAM" id="MobiDB-lite"/>
    </source>
</evidence>
<protein>
    <submittedName>
        <fullName evidence="2">Uncharacterized protein</fullName>
    </submittedName>
</protein>
<feature type="region of interest" description="Disordered" evidence="1">
    <location>
        <begin position="81"/>
        <end position="101"/>
    </location>
</feature>
<evidence type="ECO:0000313" key="2">
    <source>
        <dbReference type="EMBL" id="KAF2758388.1"/>
    </source>
</evidence>
<name>A0A6A6W637_9PEZI</name>
<accession>A0A6A6W637</accession>
<keyword evidence="3" id="KW-1185">Reference proteome</keyword>
<evidence type="ECO:0000313" key="3">
    <source>
        <dbReference type="Proteomes" id="UP000799437"/>
    </source>
</evidence>
<dbReference type="EMBL" id="ML996571">
    <property type="protein sequence ID" value="KAF2758388.1"/>
    <property type="molecule type" value="Genomic_DNA"/>
</dbReference>
<gene>
    <name evidence="2" type="ORF">EJ05DRAFT_350045</name>
</gene>
<reference evidence="2" key="1">
    <citation type="journal article" date="2020" name="Stud. Mycol.">
        <title>101 Dothideomycetes genomes: a test case for predicting lifestyles and emergence of pathogens.</title>
        <authorList>
            <person name="Haridas S."/>
            <person name="Albert R."/>
            <person name="Binder M."/>
            <person name="Bloem J."/>
            <person name="Labutti K."/>
            <person name="Salamov A."/>
            <person name="Andreopoulos B."/>
            <person name="Baker S."/>
            <person name="Barry K."/>
            <person name="Bills G."/>
            <person name="Bluhm B."/>
            <person name="Cannon C."/>
            <person name="Castanera R."/>
            <person name="Culley D."/>
            <person name="Daum C."/>
            <person name="Ezra D."/>
            <person name="Gonzalez J."/>
            <person name="Henrissat B."/>
            <person name="Kuo A."/>
            <person name="Liang C."/>
            <person name="Lipzen A."/>
            <person name="Lutzoni F."/>
            <person name="Magnuson J."/>
            <person name="Mondo S."/>
            <person name="Nolan M."/>
            <person name="Ohm R."/>
            <person name="Pangilinan J."/>
            <person name="Park H.-J."/>
            <person name="Ramirez L."/>
            <person name="Alfaro M."/>
            <person name="Sun H."/>
            <person name="Tritt A."/>
            <person name="Yoshinaga Y."/>
            <person name="Zwiers L.-H."/>
            <person name="Turgeon B."/>
            <person name="Goodwin S."/>
            <person name="Spatafora J."/>
            <person name="Crous P."/>
            <person name="Grigoriev I."/>
        </authorList>
    </citation>
    <scope>NUCLEOTIDE SEQUENCE</scope>
    <source>
        <strain evidence="2">CBS 121739</strain>
    </source>
</reference>
<feature type="compositionally biased region" description="Basic and acidic residues" evidence="1">
    <location>
        <begin position="1"/>
        <end position="13"/>
    </location>
</feature>